<sequence>DQDLTYTYDPLICDICLCNLQDYSEFMKTCLDTEQEIIEYLKKNGTIGNDQLDLCKVLQFREELTQSNNEDDSKDDESRSQMIAKR</sequence>
<accession>A0AAV8WV04</accession>
<organism evidence="2 3">
    <name type="scientific">Rhamnusium bicolor</name>
    <dbReference type="NCBI Taxonomy" id="1586634"/>
    <lineage>
        <taxon>Eukaryota</taxon>
        <taxon>Metazoa</taxon>
        <taxon>Ecdysozoa</taxon>
        <taxon>Arthropoda</taxon>
        <taxon>Hexapoda</taxon>
        <taxon>Insecta</taxon>
        <taxon>Pterygota</taxon>
        <taxon>Neoptera</taxon>
        <taxon>Endopterygota</taxon>
        <taxon>Coleoptera</taxon>
        <taxon>Polyphaga</taxon>
        <taxon>Cucujiformia</taxon>
        <taxon>Chrysomeloidea</taxon>
        <taxon>Cerambycidae</taxon>
        <taxon>Lepturinae</taxon>
        <taxon>Rhagiini</taxon>
        <taxon>Rhamnusium</taxon>
    </lineage>
</organism>
<feature type="non-terminal residue" evidence="2">
    <location>
        <position position="1"/>
    </location>
</feature>
<name>A0AAV8WV04_9CUCU</name>
<keyword evidence="3" id="KW-1185">Reference proteome</keyword>
<evidence type="ECO:0000313" key="2">
    <source>
        <dbReference type="EMBL" id="KAJ8930289.1"/>
    </source>
</evidence>
<evidence type="ECO:0000313" key="3">
    <source>
        <dbReference type="Proteomes" id="UP001162156"/>
    </source>
</evidence>
<evidence type="ECO:0000256" key="1">
    <source>
        <dbReference type="SAM" id="MobiDB-lite"/>
    </source>
</evidence>
<feature type="region of interest" description="Disordered" evidence="1">
    <location>
        <begin position="65"/>
        <end position="86"/>
    </location>
</feature>
<evidence type="ECO:0008006" key="4">
    <source>
        <dbReference type="Google" id="ProtNLM"/>
    </source>
</evidence>
<dbReference type="AlphaFoldDB" id="A0AAV8WV04"/>
<dbReference type="Proteomes" id="UP001162156">
    <property type="component" value="Unassembled WGS sequence"/>
</dbReference>
<comment type="caution">
    <text evidence="2">The sequence shown here is derived from an EMBL/GenBank/DDBJ whole genome shotgun (WGS) entry which is preliminary data.</text>
</comment>
<proteinExistence type="predicted"/>
<protein>
    <recommendedName>
        <fullName evidence="4">ZAD domain-containing protein</fullName>
    </recommendedName>
</protein>
<gene>
    <name evidence="2" type="ORF">NQ314_016908</name>
</gene>
<reference evidence="2" key="1">
    <citation type="journal article" date="2023" name="Insect Mol. Biol.">
        <title>Genome sequencing provides insights into the evolution of gene families encoding plant cell wall-degrading enzymes in longhorned beetles.</title>
        <authorList>
            <person name="Shin N.R."/>
            <person name="Okamura Y."/>
            <person name="Kirsch R."/>
            <person name="Pauchet Y."/>
        </authorList>
    </citation>
    <scope>NUCLEOTIDE SEQUENCE</scope>
    <source>
        <strain evidence="2">RBIC_L_NR</strain>
    </source>
</reference>
<dbReference type="EMBL" id="JANEYF010004703">
    <property type="protein sequence ID" value="KAJ8930289.1"/>
    <property type="molecule type" value="Genomic_DNA"/>
</dbReference>